<reference evidence="4 5" key="1">
    <citation type="submission" date="2016-07" db="EMBL/GenBank/DDBJ databases">
        <title>Pervasive Adenine N6-methylation of Active Genes in Fungi.</title>
        <authorList>
            <consortium name="DOE Joint Genome Institute"/>
            <person name="Mondo S.J."/>
            <person name="Dannebaum R.O."/>
            <person name="Kuo R.C."/>
            <person name="Labutti K."/>
            <person name="Haridas S."/>
            <person name="Kuo A."/>
            <person name="Salamov A."/>
            <person name="Ahrendt S.R."/>
            <person name="Lipzen A."/>
            <person name="Sullivan W."/>
            <person name="Andreopoulos W.B."/>
            <person name="Clum A."/>
            <person name="Lindquist E."/>
            <person name="Daum C."/>
            <person name="Ramamoorthy G.K."/>
            <person name="Gryganskyi A."/>
            <person name="Culley D."/>
            <person name="Magnuson J.K."/>
            <person name="James T.Y."/>
            <person name="O'Malley M.A."/>
            <person name="Stajich J.E."/>
            <person name="Spatafora J.W."/>
            <person name="Visel A."/>
            <person name="Grigoriev I.V."/>
        </authorList>
    </citation>
    <scope>NUCLEOTIDE SEQUENCE [LARGE SCALE GENOMIC DNA]</scope>
    <source>
        <strain evidence="4 5">NRRL 3116</strain>
    </source>
</reference>
<dbReference type="InParanoid" id="A0A1Y2GJX7"/>
<evidence type="ECO:0000256" key="1">
    <source>
        <dbReference type="SAM" id="Coils"/>
    </source>
</evidence>
<dbReference type="OrthoDB" id="5592879at2759"/>
<dbReference type="GO" id="GO:0034501">
    <property type="term" value="P:protein localization to kinetochore"/>
    <property type="evidence" value="ECO:0007669"/>
    <property type="project" value="TreeGrafter"/>
</dbReference>
<dbReference type="RefSeq" id="XP_021880377.1">
    <property type="nucleotide sequence ID" value="XM_022031116.1"/>
</dbReference>
<dbReference type="PANTHER" id="PTHR28260">
    <property type="entry name" value="SPINDLE POLE BODY COMPONENT SPC105"/>
    <property type="match status" value="1"/>
</dbReference>
<dbReference type="GO" id="GO:0007094">
    <property type="term" value="P:mitotic spindle assembly checkpoint signaling"/>
    <property type="evidence" value="ECO:0007669"/>
    <property type="project" value="TreeGrafter"/>
</dbReference>
<dbReference type="InterPro" id="IPR013253">
    <property type="entry name" value="Spc7_domain"/>
</dbReference>
<dbReference type="PANTHER" id="PTHR28260:SF1">
    <property type="entry name" value="SPINDLE POLE BODY COMPONENT SPC105"/>
    <property type="match status" value="1"/>
</dbReference>
<comment type="caution">
    <text evidence="4">The sequence shown here is derived from an EMBL/GenBank/DDBJ whole genome shotgun (WGS) entry which is preliminary data.</text>
</comment>
<feature type="domain" description="Spc7 kinetochore protein" evidence="3">
    <location>
        <begin position="3"/>
        <end position="326"/>
    </location>
</feature>
<dbReference type="Pfam" id="PF08317">
    <property type="entry name" value="Spc7"/>
    <property type="match status" value="1"/>
</dbReference>
<dbReference type="Proteomes" id="UP000193648">
    <property type="component" value="Unassembled WGS sequence"/>
</dbReference>
<keyword evidence="5" id="KW-1185">Reference proteome</keyword>
<dbReference type="GO" id="GO:0000776">
    <property type="term" value="C:kinetochore"/>
    <property type="evidence" value="ECO:0007669"/>
    <property type="project" value="TreeGrafter"/>
</dbReference>
<dbReference type="STRING" id="64571.A0A1Y2GJX7"/>
<proteinExistence type="predicted"/>
<dbReference type="Pfam" id="PF18210">
    <property type="entry name" value="Knl1_RWD_C"/>
    <property type="match status" value="1"/>
</dbReference>
<dbReference type="GeneID" id="33572957"/>
<dbReference type="InterPro" id="IPR033338">
    <property type="entry name" value="Spc105/Spc7"/>
</dbReference>
<sequence>MIIIIMKLPPITLSKFLNLVGVSFLDHLTASTRRRTIPPRVTESEGSKEVYRSSDLVKAMAISMQDLYSYREACRLLKQSIDTSRAYAEEQERRMNKKNPEYFREFRESDSEIKELIKDQFRMVKVYSKLETSAAFNNWKSDLLKMEQETLKQHLDGLKKDIMNLSGLASTLAKEKAKVIPRRDELRQQLEEATQRQHGYELVDKEQLANLAEAAEEQGAQIEHYESVKDKKAKELAEIRARVEQLQLVEKTTKERIIEAEKTVQKHQYVRVEDLNRAKDTLSIIQAIHRWEPVQLQQLAQPTAGLQRLNKPLEFIYDRTLKVTIDITKIGKDPNAVQLSEYLDGNTMDFNHVSQQTERRRPRLAILALMPKKPKPVKEYAGLLRDFTTMIATKYKAGTAISKILNDISQFWQRISLIRRDVELVRVHHVVDLVAGSVENLKELEGSNDDTKSGGNTANNIQCSKRQIAGSTVPIVVLDIRVRFTGPIIGGISSSDNAGGGSKSHSSDHNYTVDQDIEMDDTSSNAGMDRNEDVNGKDRGQPQGQGREHEPSNDDMSRSNNKDMNHPSPSDSSRSRRDHGKDFKSVNEPVKFYLWFTFTLNDILSFPGPNSFTWRLEMVYGNMDEEYVAQAIGPIIKKGGYDVLRETCLKVNQLLRI</sequence>
<feature type="compositionally biased region" description="Basic and acidic residues" evidence="2">
    <location>
        <begin position="529"/>
        <end position="565"/>
    </location>
</feature>
<dbReference type="EMBL" id="MCFF01000024">
    <property type="protein sequence ID" value="ORZ13028.1"/>
    <property type="molecule type" value="Genomic_DNA"/>
</dbReference>
<feature type="coiled-coil region" evidence="1">
    <location>
        <begin position="183"/>
        <end position="256"/>
    </location>
</feature>
<evidence type="ECO:0000313" key="5">
    <source>
        <dbReference type="Proteomes" id="UP000193648"/>
    </source>
</evidence>
<evidence type="ECO:0000256" key="2">
    <source>
        <dbReference type="SAM" id="MobiDB-lite"/>
    </source>
</evidence>
<dbReference type="AlphaFoldDB" id="A0A1Y2GJX7"/>
<evidence type="ECO:0000313" key="4">
    <source>
        <dbReference type="EMBL" id="ORZ13028.1"/>
    </source>
</evidence>
<keyword evidence="1" id="KW-0175">Coiled coil</keyword>
<evidence type="ECO:0000259" key="3">
    <source>
        <dbReference type="SMART" id="SM00787"/>
    </source>
</evidence>
<dbReference type="GO" id="GO:1990758">
    <property type="term" value="P:mitotic sister chromatid biorientation"/>
    <property type="evidence" value="ECO:0007669"/>
    <property type="project" value="TreeGrafter"/>
</dbReference>
<protein>
    <submittedName>
        <fullName evidence="4">Spc7 kinetochore protein-domain-containing protein</fullName>
    </submittedName>
</protein>
<feature type="region of interest" description="Disordered" evidence="2">
    <location>
        <begin position="490"/>
        <end position="582"/>
    </location>
</feature>
<dbReference type="SMART" id="SM00787">
    <property type="entry name" value="Spc7"/>
    <property type="match status" value="1"/>
</dbReference>
<feature type="compositionally biased region" description="Basic and acidic residues" evidence="2">
    <location>
        <begin position="573"/>
        <end position="582"/>
    </location>
</feature>
<name>A0A1Y2GJX7_9FUNG</name>
<accession>A0A1Y2GJX7</accession>
<dbReference type="InterPro" id="IPR040850">
    <property type="entry name" value="Knl1_RWD_C"/>
</dbReference>
<gene>
    <name evidence="4" type="ORF">BCR41DRAFT_99615</name>
</gene>
<organism evidence="4 5">
    <name type="scientific">Lobosporangium transversale</name>
    <dbReference type="NCBI Taxonomy" id="64571"/>
    <lineage>
        <taxon>Eukaryota</taxon>
        <taxon>Fungi</taxon>
        <taxon>Fungi incertae sedis</taxon>
        <taxon>Mucoromycota</taxon>
        <taxon>Mortierellomycotina</taxon>
        <taxon>Mortierellomycetes</taxon>
        <taxon>Mortierellales</taxon>
        <taxon>Mortierellaceae</taxon>
        <taxon>Lobosporangium</taxon>
    </lineage>
</organism>